<evidence type="ECO:0000256" key="1">
    <source>
        <dbReference type="ARBA" id="ARBA00009153"/>
    </source>
</evidence>
<organism evidence="2 3">
    <name type="scientific">Ovine gammaherpesvirus 2</name>
    <dbReference type="NCBI Taxonomy" id="10398"/>
    <lineage>
        <taxon>Viruses</taxon>
        <taxon>Duplodnaviria</taxon>
        <taxon>Heunggongvirae</taxon>
        <taxon>Peploviricota</taxon>
        <taxon>Herviviricetes</taxon>
        <taxon>Herpesvirales</taxon>
        <taxon>Orthoherpesviridae</taxon>
        <taxon>Gammaherpesvirinae</taxon>
        <taxon>Macavirus</taxon>
        <taxon>Macavirus ovinegamma2</taxon>
    </lineage>
</organism>
<accession>A1BM19</accession>
<dbReference type="Pfam" id="PF03048">
    <property type="entry name" value="Herpes_UL92"/>
    <property type="match status" value="1"/>
</dbReference>
<proteinExistence type="inferred from homology"/>
<dbReference type="Proteomes" id="UP000152762">
    <property type="component" value="Segment"/>
</dbReference>
<evidence type="ECO:0000313" key="2">
    <source>
        <dbReference type="EMBL" id="ABB22248.1"/>
    </source>
</evidence>
<name>A1BM19_9GAMA</name>
<comment type="similarity">
    <text evidence="1">Belongs to the herpesviridae UL92 family.</text>
</comment>
<reference evidence="2 3" key="1">
    <citation type="journal article" date="2007" name="J. Gen. Virol.">
        <title>Comparison of ovine herpesvirus 2 genomes isolated from domestic sheep (Ovis aries) and a clinically affected cow (Bos bovis).</title>
        <authorList>
            <person name="Taus N.S."/>
            <person name="Herndon D.R."/>
            <person name="Traul D.L."/>
            <person name="Stewart J.P."/>
            <person name="Ackermann M."/>
            <person name="Li H."/>
            <person name="Knowles D.P."/>
            <person name="Lewis G.S."/>
            <person name="Brayton K.A."/>
        </authorList>
    </citation>
    <scope>NUCLEOTIDE SEQUENCE [LARGE SCALE GENOMIC DNA]</scope>
</reference>
<protein>
    <submittedName>
        <fullName evidence="2">Uncharacterized protein</fullName>
    </submittedName>
</protein>
<gene>
    <name evidence="2" type="ORF">OvHV-2gp28</name>
</gene>
<evidence type="ECO:0000313" key="3">
    <source>
        <dbReference type="Proteomes" id="UP000152762"/>
    </source>
</evidence>
<sequence>MCARSGQSAVPKPGAANSHQCDFTKMITMATTFHGVDYIYICPTCARYHVCDGGHECAIVTVREGLVCELTGRCVADSVTYGTQGPNSPRGTYTSENHCSNQSFENVVSCVQQDVAFYFSNSAYEEVKMSVLAAPCELCHEVSSLIKTTFKHCQDVFRSAQCAYSLICSIYIHVIISVYSSKTVYGNLIFKCTKNKKFDSVAKSIRQAWMSTLTTGDICGTAAM</sequence>
<dbReference type="InterPro" id="IPR004289">
    <property type="entry name" value="Herpes_UL92"/>
</dbReference>
<dbReference type="EMBL" id="DQ198083">
    <property type="protein sequence ID" value="ABB22248.1"/>
    <property type="molecule type" value="Genomic_DNA"/>
</dbReference>